<protein>
    <submittedName>
        <fullName evidence="2">Uncharacterized protein</fullName>
    </submittedName>
</protein>
<dbReference type="EMBL" id="POUD01000095">
    <property type="protein sequence ID" value="PZG15896.1"/>
    <property type="molecule type" value="Genomic_DNA"/>
</dbReference>
<dbReference type="OrthoDB" id="3498849at2"/>
<dbReference type="AlphaFoldDB" id="A0A2W2DVI6"/>
<dbReference type="RefSeq" id="WP_111181010.1">
    <property type="nucleotide sequence ID" value="NZ_POUD01000095.1"/>
</dbReference>
<organism evidence="2 3">
    <name type="scientific">Nonomuraea aridisoli</name>
    <dbReference type="NCBI Taxonomy" id="2070368"/>
    <lineage>
        <taxon>Bacteria</taxon>
        <taxon>Bacillati</taxon>
        <taxon>Actinomycetota</taxon>
        <taxon>Actinomycetes</taxon>
        <taxon>Streptosporangiales</taxon>
        <taxon>Streptosporangiaceae</taxon>
        <taxon>Nonomuraea</taxon>
    </lineage>
</organism>
<sequence>MHDFERDLGQAETTLGRTEPQIRRMLQDLDLDTSRLNAIRELGNWIGAKRPELRRRNETIQAVTTEWATDTTGGLRPFDEALYARASSDPDVYAAAAKLSEAIKNGEVDEKTIAELEQRAGDEGFATSLMYALGTERFRYLIGGLAYPKDADKKRLQAALGKALGAASSRLNASWREELLSNLRVPVDQHALSALLPHGTFNQDFLVDVARTLEALDRKTWNDAASADIPLDPMIGVMAALAKHPKAAQNFFSGDPSIMKRYVGERPMYDDGAAFGDAVEAATLTYRDRDGTIQNRSPGFISAGLAADFINLQGQHYMYGKPSFVPAGAITRILSAYINDVTRIAQEPPRGDSNVYTATRLHLPLEDQVWGAQFQREGLRMVMENVFKNDPNALAEVTASQTAWSKNMLDHGAEQSATGKGNGSLLINAREAAAGFGLIADASGIAKIEEGKALDSAQERNAKIFMAVVNTGLAIPQAVPWAITAGVMGAWTSMIEESAKSEKHANKAIFEANTAKAKTESLVDQLAIDAMLGHGLFGRTDPPAATHPWGSLEGLGKGEDPRTSSNNFLKNDGKSLMTPDEMAPYPGDVQPRVDAYDRWLREGLAGKQWNKVSEALEKGIEDGMSEFKP</sequence>
<reference evidence="2 3" key="1">
    <citation type="submission" date="2018-01" db="EMBL/GenBank/DDBJ databases">
        <title>Draft genome sequence of Nonomuraea sp. KC333.</title>
        <authorList>
            <person name="Sahin N."/>
            <person name="Saygin H."/>
            <person name="Ay H."/>
        </authorList>
    </citation>
    <scope>NUCLEOTIDE SEQUENCE [LARGE SCALE GENOMIC DNA]</scope>
    <source>
        <strain evidence="2 3">KC333</strain>
    </source>
</reference>
<comment type="caution">
    <text evidence="2">The sequence shown here is derived from an EMBL/GenBank/DDBJ whole genome shotgun (WGS) entry which is preliminary data.</text>
</comment>
<evidence type="ECO:0000256" key="1">
    <source>
        <dbReference type="SAM" id="MobiDB-lite"/>
    </source>
</evidence>
<proteinExistence type="predicted"/>
<gene>
    <name evidence="2" type="ORF">C1J01_22785</name>
</gene>
<keyword evidence="3" id="KW-1185">Reference proteome</keyword>
<evidence type="ECO:0000313" key="2">
    <source>
        <dbReference type="EMBL" id="PZG15896.1"/>
    </source>
</evidence>
<accession>A0A2W2DVI6</accession>
<dbReference type="Proteomes" id="UP000249304">
    <property type="component" value="Unassembled WGS sequence"/>
</dbReference>
<name>A0A2W2DVI6_9ACTN</name>
<feature type="region of interest" description="Disordered" evidence="1">
    <location>
        <begin position="542"/>
        <end position="589"/>
    </location>
</feature>
<evidence type="ECO:0000313" key="3">
    <source>
        <dbReference type="Proteomes" id="UP000249304"/>
    </source>
</evidence>